<sequence length="127" mass="14538">MEKPIVYIASPYTSGDPAINTHFQCKTFDQLLSDGVVWPVAPLWTHFQHTVFPRPYEDWIAYDRAMLHLYDACLRLNAEESSIGYKQEESSGADGEVDAFKAMGKPVFYSVPRLYEWARTAVVETRT</sequence>
<gene>
    <name evidence="1" type="ORF">QJ522_12080</name>
</gene>
<accession>A0AAW6TZJ3</accession>
<dbReference type="SUPFAM" id="SSF52309">
    <property type="entry name" value="N-(deoxy)ribosyltransferase-like"/>
    <property type="match status" value="1"/>
</dbReference>
<evidence type="ECO:0008006" key="3">
    <source>
        <dbReference type="Google" id="ProtNLM"/>
    </source>
</evidence>
<dbReference type="EMBL" id="JASCXX010000013">
    <property type="protein sequence ID" value="MDI6449787.1"/>
    <property type="molecule type" value="Genomic_DNA"/>
</dbReference>
<reference evidence="1" key="1">
    <citation type="submission" date="2023-05" db="EMBL/GenBank/DDBJ databases">
        <title>Anaerotaeda fermentans gen. nov., sp. nov., a novel anaerobic planctomycete of the new family within the order Sedimentisphaerales isolated from Taman Peninsula, Russia.</title>
        <authorList>
            <person name="Khomyakova M.A."/>
            <person name="Merkel A.Y."/>
            <person name="Slobodkin A.I."/>
        </authorList>
    </citation>
    <scope>NUCLEOTIDE SEQUENCE</scope>
    <source>
        <strain evidence="1">M17dextr</strain>
    </source>
</reference>
<evidence type="ECO:0000313" key="2">
    <source>
        <dbReference type="Proteomes" id="UP001431776"/>
    </source>
</evidence>
<protein>
    <recommendedName>
        <fullName evidence="3">DUF4406 domain-containing protein</fullName>
    </recommendedName>
</protein>
<evidence type="ECO:0000313" key="1">
    <source>
        <dbReference type="EMBL" id="MDI6449787.1"/>
    </source>
</evidence>
<dbReference type="RefSeq" id="WP_349245196.1">
    <property type="nucleotide sequence ID" value="NZ_JASCXX010000013.1"/>
</dbReference>
<dbReference type="Gene3D" id="3.40.50.10400">
    <property type="entry name" value="Hypothetical protein PA1492"/>
    <property type="match status" value="1"/>
</dbReference>
<comment type="caution">
    <text evidence="1">The sequence shown here is derived from an EMBL/GenBank/DDBJ whole genome shotgun (WGS) entry which is preliminary data.</text>
</comment>
<name>A0AAW6TZJ3_9BACT</name>
<keyword evidence="2" id="KW-1185">Reference proteome</keyword>
<dbReference type="AlphaFoldDB" id="A0AAW6TZJ3"/>
<dbReference type="Proteomes" id="UP001431776">
    <property type="component" value="Unassembled WGS sequence"/>
</dbReference>
<organism evidence="1 2">
    <name type="scientific">Anaerobaca lacustris</name>
    <dbReference type="NCBI Taxonomy" id="3044600"/>
    <lineage>
        <taxon>Bacteria</taxon>
        <taxon>Pseudomonadati</taxon>
        <taxon>Planctomycetota</taxon>
        <taxon>Phycisphaerae</taxon>
        <taxon>Sedimentisphaerales</taxon>
        <taxon>Anaerobacaceae</taxon>
        <taxon>Anaerobaca</taxon>
    </lineage>
</organism>
<proteinExistence type="predicted"/>